<reference evidence="7 8" key="1">
    <citation type="journal article" date="2018" name="Cell">
        <title>The Chara Genome: Secondary Complexity and Implications for Plant Terrestrialization.</title>
        <authorList>
            <person name="Nishiyama T."/>
            <person name="Sakayama H."/>
            <person name="Vries J.D."/>
            <person name="Buschmann H."/>
            <person name="Saint-Marcoux D."/>
            <person name="Ullrich K.K."/>
            <person name="Haas F.B."/>
            <person name="Vanderstraeten L."/>
            <person name="Becker D."/>
            <person name="Lang D."/>
            <person name="Vosolsobe S."/>
            <person name="Rombauts S."/>
            <person name="Wilhelmsson P.K.I."/>
            <person name="Janitza P."/>
            <person name="Kern R."/>
            <person name="Heyl A."/>
            <person name="Rumpler F."/>
            <person name="Villalobos L.I.A.C."/>
            <person name="Clay J.M."/>
            <person name="Skokan R."/>
            <person name="Toyoda A."/>
            <person name="Suzuki Y."/>
            <person name="Kagoshima H."/>
            <person name="Schijlen E."/>
            <person name="Tajeshwar N."/>
            <person name="Catarino B."/>
            <person name="Hetherington A.J."/>
            <person name="Saltykova A."/>
            <person name="Bonnot C."/>
            <person name="Breuninger H."/>
            <person name="Symeonidi A."/>
            <person name="Radhakrishnan G.V."/>
            <person name="Van Nieuwerburgh F."/>
            <person name="Deforce D."/>
            <person name="Chang C."/>
            <person name="Karol K.G."/>
            <person name="Hedrich R."/>
            <person name="Ulvskov P."/>
            <person name="Glockner G."/>
            <person name="Delwiche C.F."/>
            <person name="Petrasek J."/>
            <person name="Van de Peer Y."/>
            <person name="Friml J."/>
            <person name="Beilby M."/>
            <person name="Dolan L."/>
            <person name="Kohara Y."/>
            <person name="Sugano S."/>
            <person name="Fujiyama A."/>
            <person name="Delaux P.-M."/>
            <person name="Quint M."/>
            <person name="TheiBen G."/>
            <person name="Hagemann M."/>
            <person name="Harholt J."/>
            <person name="Dunand C."/>
            <person name="Zachgo S."/>
            <person name="Langdale J."/>
            <person name="Maumus F."/>
            <person name="Straeten D.V.D."/>
            <person name="Gould S.B."/>
            <person name="Rensing S.A."/>
        </authorList>
    </citation>
    <scope>NUCLEOTIDE SEQUENCE [LARGE SCALE GENOMIC DNA]</scope>
    <source>
        <strain evidence="7 8">S276</strain>
    </source>
</reference>
<keyword evidence="2 6" id="KW-0812">Transmembrane</keyword>
<accession>A0A388LEB3</accession>
<name>A0A388LEB3_CHABU</name>
<feature type="region of interest" description="Disordered" evidence="5">
    <location>
        <begin position="1"/>
        <end position="56"/>
    </location>
</feature>
<dbReference type="OrthoDB" id="417037at2759"/>
<gene>
    <name evidence="7" type="ORF">CBR_g31067</name>
</gene>
<feature type="transmembrane region" description="Helical" evidence="6">
    <location>
        <begin position="298"/>
        <end position="318"/>
    </location>
</feature>
<keyword evidence="3 6" id="KW-1133">Transmembrane helix</keyword>
<evidence type="ECO:0000313" key="8">
    <source>
        <dbReference type="Proteomes" id="UP000265515"/>
    </source>
</evidence>
<feature type="transmembrane region" description="Helical" evidence="6">
    <location>
        <begin position="362"/>
        <end position="384"/>
    </location>
</feature>
<feature type="compositionally biased region" description="Basic and acidic residues" evidence="5">
    <location>
        <begin position="1"/>
        <end position="13"/>
    </location>
</feature>
<feature type="transmembrane region" description="Helical" evidence="6">
    <location>
        <begin position="207"/>
        <end position="232"/>
    </location>
</feature>
<protein>
    <recommendedName>
        <fullName evidence="9">Sugar phosphate transporter domain-containing protein</fullName>
    </recommendedName>
</protein>
<feature type="transmembrane region" description="Helical" evidence="6">
    <location>
        <begin position="324"/>
        <end position="341"/>
    </location>
</feature>
<proteinExistence type="predicted"/>
<evidence type="ECO:0000256" key="6">
    <source>
        <dbReference type="SAM" id="Phobius"/>
    </source>
</evidence>
<organism evidence="7 8">
    <name type="scientific">Chara braunii</name>
    <name type="common">Braun's stonewort</name>
    <dbReference type="NCBI Taxonomy" id="69332"/>
    <lineage>
        <taxon>Eukaryota</taxon>
        <taxon>Viridiplantae</taxon>
        <taxon>Streptophyta</taxon>
        <taxon>Charophyceae</taxon>
        <taxon>Charales</taxon>
        <taxon>Characeae</taxon>
        <taxon>Chara</taxon>
    </lineage>
</organism>
<evidence type="ECO:0000256" key="1">
    <source>
        <dbReference type="ARBA" id="ARBA00004141"/>
    </source>
</evidence>
<sequence>MSADLERVEDGRIESFTGMGGGGIGGRRGGEIGGRGGGGGGAAAGREGRNDRDVEAETQDASFAVDMGRVEMVEVSLETVGIGTDGEGGSEGSRNVRQGKGPADLRGLDEQEQSNGEVIDVERGGRGERGGNEKESEIEDSCLSQSLLSQFDELLIFTHDPSSWFKESGRRIVNRYAPVLSGLLYCSMSCGMILLNKAVLSGYHFPATYYLLAYQNLVSVLVVVIGSNLGFFEVEPLTWSLCRVWFPVNCLFVGMIASGLYSLKYLSVAMVTILKNLTNVITASGEHVFYGKRHSMGVWSALGLIILSSVCGGITDLTFTLKGYTWQFVNCLLTAGYSLYLKKAMALAQEVTSSGRIGEVSMVMLNNALSLPMSVILLIGMGEVEVLASSPLMTDLGFWIAATLTGLLGACLCFSVMWFLHSTSPTTFGLVGSLNKVPTSFIGMALFPVKTPASNVFSIALGLAAGVVFTLAKLREQRAPT</sequence>
<evidence type="ECO:0000256" key="3">
    <source>
        <dbReference type="ARBA" id="ARBA00022989"/>
    </source>
</evidence>
<dbReference type="OMA" id="DMFNEPM"/>
<feature type="region of interest" description="Disordered" evidence="5">
    <location>
        <begin position="80"/>
        <end position="136"/>
    </location>
</feature>
<dbReference type="PANTHER" id="PTHR11132">
    <property type="entry name" value="SOLUTE CARRIER FAMILY 35"/>
    <property type="match status" value="1"/>
</dbReference>
<feature type="transmembrane region" description="Helical" evidence="6">
    <location>
        <begin position="396"/>
        <end position="420"/>
    </location>
</feature>
<evidence type="ECO:0008006" key="9">
    <source>
        <dbReference type="Google" id="ProtNLM"/>
    </source>
</evidence>
<feature type="transmembrane region" description="Helical" evidence="6">
    <location>
        <begin position="453"/>
        <end position="472"/>
    </location>
</feature>
<feature type="transmembrane region" description="Helical" evidence="6">
    <location>
        <begin position="427"/>
        <end position="447"/>
    </location>
</feature>
<evidence type="ECO:0000313" key="7">
    <source>
        <dbReference type="EMBL" id="GBG80607.1"/>
    </source>
</evidence>
<feature type="transmembrane region" description="Helical" evidence="6">
    <location>
        <begin position="176"/>
        <end position="195"/>
    </location>
</feature>
<feature type="transmembrane region" description="Helical" evidence="6">
    <location>
        <begin position="244"/>
        <end position="263"/>
    </location>
</feature>
<dbReference type="GO" id="GO:0016020">
    <property type="term" value="C:membrane"/>
    <property type="evidence" value="ECO:0007669"/>
    <property type="project" value="UniProtKB-SubCell"/>
</dbReference>
<evidence type="ECO:0000256" key="2">
    <source>
        <dbReference type="ARBA" id="ARBA00022692"/>
    </source>
</evidence>
<feature type="compositionally biased region" description="Gly residues" evidence="5">
    <location>
        <begin position="18"/>
        <end position="43"/>
    </location>
</feature>
<evidence type="ECO:0000256" key="4">
    <source>
        <dbReference type="ARBA" id="ARBA00023136"/>
    </source>
</evidence>
<feature type="compositionally biased region" description="Basic and acidic residues" evidence="5">
    <location>
        <begin position="46"/>
        <end position="55"/>
    </location>
</feature>
<dbReference type="EMBL" id="BFEA01000351">
    <property type="protein sequence ID" value="GBG80607.1"/>
    <property type="molecule type" value="Genomic_DNA"/>
</dbReference>
<dbReference type="Gramene" id="GBG80607">
    <property type="protein sequence ID" value="GBG80607"/>
    <property type="gene ID" value="CBR_g31067"/>
</dbReference>
<dbReference type="Proteomes" id="UP000265515">
    <property type="component" value="Unassembled WGS sequence"/>
</dbReference>
<comment type="subcellular location">
    <subcellularLocation>
        <location evidence="1">Membrane</location>
        <topology evidence="1">Multi-pass membrane protein</topology>
    </subcellularLocation>
</comment>
<dbReference type="AlphaFoldDB" id="A0A388LEB3"/>
<dbReference type="InterPro" id="IPR050186">
    <property type="entry name" value="TPT_transporter"/>
</dbReference>
<keyword evidence="8" id="KW-1185">Reference proteome</keyword>
<feature type="compositionally biased region" description="Basic and acidic residues" evidence="5">
    <location>
        <begin position="120"/>
        <end position="135"/>
    </location>
</feature>
<comment type="caution">
    <text evidence="7">The sequence shown here is derived from an EMBL/GenBank/DDBJ whole genome shotgun (WGS) entry which is preliminary data.</text>
</comment>
<evidence type="ECO:0000256" key="5">
    <source>
        <dbReference type="SAM" id="MobiDB-lite"/>
    </source>
</evidence>
<keyword evidence="4 6" id="KW-0472">Membrane</keyword>